<name>S2E4S8_9ARCH</name>
<dbReference type="Proteomes" id="UP000014065">
    <property type="component" value="Unassembled WGS sequence"/>
</dbReference>
<comment type="caution">
    <text evidence="3">The sequence shown here is derived from an EMBL/GenBank/DDBJ whole genome shotgun (WGS) entry which is preliminary data.</text>
</comment>
<sequence>MKITLITIILFVLLFIPNFVFAAHTPFDAIDVIFNTLNIVMYLIIFGLPSLIIGVTVFVIYRYRKNKRKEKQQDNEIKKLKNRIDELEKDKEKKD</sequence>
<keyword evidence="2" id="KW-0812">Transmembrane</keyword>
<reference evidence="3 4" key="1">
    <citation type="journal article" date="2012" name="J. Bacteriol.">
        <title>Genome Sequence of "Candidatus Nitrosoarchaeum limnia" BG20, a Low-Salinity Ammonia-Oxidizing Archaeon from the San Francisco Bay Estuary.</title>
        <authorList>
            <person name="Mosier A.C."/>
            <person name="Allen E.E."/>
            <person name="Kim M."/>
            <person name="Ferriera S."/>
            <person name="Francis C.A."/>
        </authorList>
    </citation>
    <scope>NUCLEOTIDE SEQUENCE [LARGE SCALE GENOMIC DNA]</scope>
    <source>
        <strain evidence="3 4">BG20</strain>
    </source>
</reference>
<keyword evidence="4" id="KW-1185">Reference proteome</keyword>
<protein>
    <submittedName>
        <fullName evidence="3">Early transcribed membrane protein (ETRAMP) family protein</fullName>
    </submittedName>
</protein>
<keyword evidence="2" id="KW-1133">Transmembrane helix</keyword>
<evidence type="ECO:0000256" key="2">
    <source>
        <dbReference type="SAM" id="Phobius"/>
    </source>
</evidence>
<gene>
    <name evidence="3" type="ORF">BG20_I1548</name>
</gene>
<organism evidence="3 4">
    <name type="scientific">Candidatus Nitrosarchaeum limnium BG20</name>
    <dbReference type="NCBI Taxonomy" id="859192"/>
    <lineage>
        <taxon>Archaea</taxon>
        <taxon>Nitrososphaerota</taxon>
        <taxon>Nitrososphaeria</taxon>
        <taxon>Nitrosopumilales</taxon>
        <taxon>Nitrosopumilaceae</taxon>
        <taxon>Nitrosarchaeum</taxon>
    </lineage>
</organism>
<evidence type="ECO:0000313" key="4">
    <source>
        <dbReference type="Proteomes" id="UP000014065"/>
    </source>
</evidence>
<evidence type="ECO:0000256" key="1">
    <source>
        <dbReference type="SAM" id="Coils"/>
    </source>
</evidence>
<feature type="coiled-coil region" evidence="1">
    <location>
        <begin position="63"/>
        <end position="90"/>
    </location>
</feature>
<dbReference type="AlphaFoldDB" id="S2E4S8"/>
<feature type="transmembrane region" description="Helical" evidence="2">
    <location>
        <begin position="32"/>
        <end position="61"/>
    </location>
</feature>
<evidence type="ECO:0000313" key="3">
    <source>
        <dbReference type="EMBL" id="EPA04496.1"/>
    </source>
</evidence>
<proteinExistence type="predicted"/>
<keyword evidence="1" id="KW-0175">Coiled coil</keyword>
<dbReference type="EMBL" id="AHJG01000290">
    <property type="protein sequence ID" value="EPA04496.1"/>
    <property type="molecule type" value="Genomic_DNA"/>
</dbReference>
<accession>S2E4S8</accession>
<keyword evidence="2" id="KW-0472">Membrane</keyword>
<dbReference type="RefSeq" id="WP_010194986.1">
    <property type="nucleotide sequence ID" value="NZ_AHJG01000290.1"/>
</dbReference>